<organism evidence="2 3">
    <name type="scientific">Plakobranchus ocellatus</name>
    <dbReference type="NCBI Taxonomy" id="259542"/>
    <lineage>
        <taxon>Eukaryota</taxon>
        <taxon>Metazoa</taxon>
        <taxon>Spiralia</taxon>
        <taxon>Lophotrochozoa</taxon>
        <taxon>Mollusca</taxon>
        <taxon>Gastropoda</taxon>
        <taxon>Heterobranchia</taxon>
        <taxon>Euthyneura</taxon>
        <taxon>Panpulmonata</taxon>
        <taxon>Sacoglossa</taxon>
        <taxon>Placobranchoidea</taxon>
        <taxon>Plakobranchidae</taxon>
        <taxon>Plakobranchus</taxon>
    </lineage>
</organism>
<dbReference type="AlphaFoldDB" id="A0AAV3Y6J3"/>
<accession>A0AAV3Y6J3</accession>
<evidence type="ECO:0000256" key="1">
    <source>
        <dbReference type="SAM" id="MobiDB-lite"/>
    </source>
</evidence>
<evidence type="ECO:0000313" key="2">
    <source>
        <dbReference type="EMBL" id="GFN77883.1"/>
    </source>
</evidence>
<feature type="region of interest" description="Disordered" evidence="1">
    <location>
        <begin position="1"/>
        <end position="26"/>
    </location>
</feature>
<dbReference type="EMBL" id="BLXT01000512">
    <property type="protein sequence ID" value="GFN77883.1"/>
    <property type="molecule type" value="Genomic_DNA"/>
</dbReference>
<proteinExistence type="predicted"/>
<protein>
    <submittedName>
        <fullName evidence="2">Uncharacterized protein</fullName>
    </submittedName>
</protein>
<sequence>MEGKKRQKREEEENENEWKEDGKRERSKMEIKSEIKLAITRPPRLDKTQCVVHEKEISQGFTIRRLSWQAKFQRFGCKRKILN</sequence>
<gene>
    <name evidence="2" type="ORF">PoB_000438900</name>
</gene>
<name>A0AAV3Y6J3_9GAST</name>
<keyword evidence="3" id="KW-1185">Reference proteome</keyword>
<dbReference type="Proteomes" id="UP000735302">
    <property type="component" value="Unassembled WGS sequence"/>
</dbReference>
<reference evidence="2 3" key="1">
    <citation type="journal article" date="2021" name="Elife">
        <title>Chloroplast acquisition without the gene transfer in kleptoplastic sea slugs, Plakobranchus ocellatus.</title>
        <authorList>
            <person name="Maeda T."/>
            <person name="Takahashi S."/>
            <person name="Yoshida T."/>
            <person name="Shimamura S."/>
            <person name="Takaki Y."/>
            <person name="Nagai Y."/>
            <person name="Toyoda A."/>
            <person name="Suzuki Y."/>
            <person name="Arimoto A."/>
            <person name="Ishii H."/>
            <person name="Satoh N."/>
            <person name="Nishiyama T."/>
            <person name="Hasebe M."/>
            <person name="Maruyama T."/>
            <person name="Minagawa J."/>
            <person name="Obokata J."/>
            <person name="Shigenobu S."/>
        </authorList>
    </citation>
    <scope>NUCLEOTIDE SEQUENCE [LARGE SCALE GENOMIC DNA]</scope>
</reference>
<evidence type="ECO:0000313" key="3">
    <source>
        <dbReference type="Proteomes" id="UP000735302"/>
    </source>
</evidence>
<comment type="caution">
    <text evidence="2">The sequence shown here is derived from an EMBL/GenBank/DDBJ whole genome shotgun (WGS) entry which is preliminary data.</text>
</comment>